<name>A0A4V2FSC1_9BURK</name>
<feature type="compositionally biased region" description="Polar residues" evidence="1">
    <location>
        <begin position="71"/>
        <end position="80"/>
    </location>
</feature>
<evidence type="ECO:0000256" key="1">
    <source>
        <dbReference type="SAM" id="MobiDB-lite"/>
    </source>
</evidence>
<dbReference type="Proteomes" id="UP000293671">
    <property type="component" value="Unassembled WGS sequence"/>
</dbReference>
<protein>
    <submittedName>
        <fullName evidence="2">Uncharacterized protein</fullName>
    </submittedName>
</protein>
<evidence type="ECO:0000313" key="2">
    <source>
        <dbReference type="EMBL" id="RZT93689.1"/>
    </source>
</evidence>
<organism evidence="2 3">
    <name type="scientific">Rivibacter subsaxonicus</name>
    <dbReference type="NCBI Taxonomy" id="457575"/>
    <lineage>
        <taxon>Bacteria</taxon>
        <taxon>Pseudomonadati</taxon>
        <taxon>Pseudomonadota</taxon>
        <taxon>Betaproteobacteria</taxon>
        <taxon>Burkholderiales</taxon>
        <taxon>Rivibacter</taxon>
    </lineage>
</organism>
<comment type="caution">
    <text evidence="2">The sequence shown here is derived from an EMBL/GenBank/DDBJ whole genome shotgun (WGS) entry which is preliminary data.</text>
</comment>
<feature type="region of interest" description="Disordered" evidence="1">
    <location>
        <begin position="26"/>
        <end position="80"/>
    </location>
</feature>
<accession>A0A4V2FSC1</accession>
<sequence>MKAERRAAPKPAAASRETRLALVASKSAQAGLEPRHSLPSGAEPGHGQSCGLFMPGEGLGLPAQRGLQDRPTYSSDEGLS</sequence>
<proteinExistence type="predicted"/>
<dbReference type="EMBL" id="SHKP01000008">
    <property type="protein sequence ID" value="RZT93689.1"/>
    <property type="molecule type" value="Genomic_DNA"/>
</dbReference>
<reference evidence="2 3" key="1">
    <citation type="submission" date="2019-02" db="EMBL/GenBank/DDBJ databases">
        <title>Genomic Encyclopedia of Type Strains, Phase IV (KMG-IV): sequencing the most valuable type-strain genomes for metagenomic binning, comparative biology and taxonomic classification.</title>
        <authorList>
            <person name="Goeker M."/>
        </authorList>
    </citation>
    <scope>NUCLEOTIDE SEQUENCE [LARGE SCALE GENOMIC DNA]</scope>
    <source>
        <strain evidence="2 3">DSM 19570</strain>
    </source>
</reference>
<keyword evidence="3" id="KW-1185">Reference proteome</keyword>
<dbReference type="AlphaFoldDB" id="A0A4V2FSC1"/>
<evidence type="ECO:0000313" key="3">
    <source>
        <dbReference type="Proteomes" id="UP000293671"/>
    </source>
</evidence>
<gene>
    <name evidence="2" type="ORF">EV670_3241</name>
</gene>